<evidence type="ECO:0000256" key="4">
    <source>
        <dbReference type="ARBA" id="ARBA00003889"/>
    </source>
</evidence>
<dbReference type="InterPro" id="IPR003203">
    <property type="entry name" value="CobU/CobP"/>
</dbReference>
<dbReference type="GO" id="GO:0009236">
    <property type="term" value="P:cobalamin biosynthetic process"/>
    <property type="evidence" value="ECO:0007669"/>
    <property type="project" value="UniProtKB-UniPathway"/>
</dbReference>
<keyword evidence="14" id="KW-0067">ATP-binding</keyword>
<evidence type="ECO:0000256" key="7">
    <source>
        <dbReference type="ARBA" id="ARBA00007490"/>
    </source>
</evidence>
<feature type="binding site" evidence="19">
    <location>
        <position position="64"/>
    </location>
    <ligand>
        <name>GTP</name>
        <dbReference type="ChEBI" id="CHEBI:37565"/>
    </ligand>
</feature>
<feature type="binding site" evidence="19">
    <location>
        <begin position="10"/>
        <end position="17"/>
    </location>
    <ligand>
        <name>GTP</name>
        <dbReference type="ChEBI" id="CHEBI:37565"/>
    </ligand>
</feature>
<comment type="function">
    <text evidence="4">Catalyzes ATP-dependent phosphorylation of adenosylcobinamide and addition of GMP to adenosylcobinamide phosphate.</text>
</comment>
<proteinExistence type="inferred from homology"/>
<comment type="caution">
    <text evidence="20">The sequence shown here is derived from an EMBL/GenBank/DDBJ whole genome shotgun (WGS) entry which is preliminary data.</text>
</comment>
<dbReference type="Gene3D" id="3.40.50.300">
    <property type="entry name" value="P-loop containing nucleotide triphosphate hydrolases"/>
    <property type="match status" value="1"/>
</dbReference>
<dbReference type="EC" id="2.7.7.62" evidence="9"/>
<evidence type="ECO:0000256" key="17">
    <source>
        <dbReference type="ARBA" id="ARBA00030571"/>
    </source>
</evidence>
<dbReference type="SUPFAM" id="SSF52540">
    <property type="entry name" value="P-loop containing nucleoside triphosphate hydrolases"/>
    <property type="match status" value="1"/>
</dbReference>
<protein>
    <recommendedName>
        <fullName evidence="16">Adenosylcobinamide kinase</fullName>
        <ecNumber evidence="8">2.7.1.156</ecNumber>
        <ecNumber evidence="9">2.7.7.62</ecNumber>
    </recommendedName>
    <alternativeName>
        <fullName evidence="17">Adenosylcobinamide-phosphate guanylyltransferase</fullName>
    </alternativeName>
</protein>
<dbReference type="UniPathway" id="UPA00148">
    <property type="reaction ID" value="UER00236"/>
</dbReference>
<feature type="binding site" evidence="19">
    <location>
        <begin position="34"/>
        <end position="36"/>
    </location>
    <ligand>
        <name>GTP</name>
        <dbReference type="ChEBI" id="CHEBI:37565"/>
    </ligand>
</feature>
<evidence type="ECO:0000256" key="12">
    <source>
        <dbReference type="ARBA" id="ARBA00022741"/>
    </source>
</evidence>
<accession>A0A0R1FBE0</accession>
<dbReference type="InterPro" id="IPR027417">
    <property type="entry name" value="P-loop_NTPase"/>
</dbReference>
<evidence type="ECO:0000313" key="20">
    <source>
        <dbReference type="EMBL" id="KRK19017.1"/>
    </source>
</evidence>
<evidence type="ECO:0000256" key="13">
    <source>
        <dbReference type="ARBA" id="ARBA00022777"/>
    </source>
</evidence>
<dbReference type="PANTHER" id="PTHR34848">
    <property type="match status" value="1"/>
</dbReference>
<dbReference type="GO" id="GO:0043752">
    <property type="term" value="F:adenosylcobinamide kinase activity"/>
    <property type="evidence" value="ECO:0007669"/>
    <property type="project" value="UniProtKB-EC"/>
</dbReference>
<keyword evidence="11" id="KW-0808">Transferase</keyword>
<keyword evidence="13 20" id="KW-0418">Kinase</keyword>
<feature type="binding site" evidence="19">
    <location>
        <position position="84"/>
    </location>
    <ligand>
        <name>GTP</name>
        <dbReference type="ChEBI" id="CHEBI:37565"/>
    </ligand>
</feature>
<sequence length="197" mass="22341">MMAQLELITGGARSGKSAFAEQRFTAAEAICYIATGVMLAPDQEMALRIERHQARRSANWQTEERYLDVALFIQQHHFAGYLLDDVTMLTTNLFYHLVAQQGQVQPAAYDDYIEQMTNPQIKEIEQQILTQWHDIVNAVRTTKQRLLAVTNEVGLGVVPATRQARLLRDIYGDVNQYLAQAADQVYFVISGLPQQIK</sequence>
<evidence type="ECO:0000256" key="11">
    <source>
        <dbReference type="ARBA" id="ARBA00022679"/>
    </source>
</evidence>
<dbReference type="PATRIC" id="fig|913848.6.peg.1500"/>
<evidence type="ECO:0000256" key="1">
    <source>
        <dbReference type="ARBA" id="ARBA00000312"/>
    </source>
</evidence>
<evidence type="ECO:0000256" key="16">
    <source>
        <dbReference type="ARBA" id="ARBA00029570"/>
    </source>
</evidence>
<dbReference type="NCBIfam" id="NF004469">
    <property type="entry name" value="PRK05800.1"/>
    <property type="match status" value="1"/>
</dbReference>
<evidence type="ECO:0000256" key="18">
    <source>
        <dbReference type="PIRSR" id="PIRSR006135-1"/>
    </source>
</evidence>
<name>A0A0R1FBE0_9LACO</name>
<dbReference type="EC" id="2.7.1.156" evidence="8"/>
<dbReference type="GO" id="GO:0008820">
    <property type="term" value="F:cobinamide phosphate guanylyltransferase activity"/>
    <property type="evidence" value="ECO:0007669"/>
    <property type="project" value="UniProtKB-EC"/>
</dbReference>
<evidence type="ECO:0000313" key="21">
    <source>
        <dbReference type="Proteomes" id="UP000051181"/>
    </source>
</evidence>
<keyword evidence="15 19" id="KW-0342">GTP-binding</keyword>
<comment type="pathway">
    <text evidence="5">Cofactor biosynthesis; adenosylcobalamin biosynthesis; adenosylcobalamin from cob(II)yrinate a,c-diamide: step 6/7.</text>
</comment>
<feature type="active site" description="GMP-histidine intermediate" evidence="18">
    <location>
        <position position="52"/>
    </location>
</feature>
<evidence type="ECO:0000256" key="9">
    <source>
        <dbReference type="ARBA" id="ARBA00012523"/>
    </source>
</evidence>
<keyword evidence="12 19" id="KW-0547">Nucleotide-binding</keyword>
<dbReference type="PANTHER" id="PTHR34848:SF1">
    <property type="entry name" value="BIFUNCTIONAL ADENOSYLCOBALAMIN BIOSYNTHESIS PROTEIN COBU"/>
    <property type="match status" value="1"/>
</dbReference>
<gene>
    <name evidence="20" type="ORF">FD22_GL001461</name>
</gene>
<evidence type="ECO:0000256" key="5">
    <source>
        <dbReference type="ARBA" id="ARBA00004692"/>
    </source>
</evidence>
<dbReference type="AlphaFoldDB" id="A0A0R1FBE0"/>
<evidence type="ECO:0000256" key="19">
    <source>
        <dbReference type="PIRSR" id="PIRSR006135-2"/>
    </source>
</evidence>
<evidence type="ECO:0000256" key="6">
    <source>
        <dbReference type="ARBA" id="ARBA00005159"/>
    </source>
</evidence>
<organism evidence="20 21">
    <name type="scientific">Loigolactobacillus coryniformis subsp. coryniformis KCTC 3167 = DSM 20001</name>
    <dbReference type="NCBI Taxonomy" id="913848"/>
    <lineage>
        <taxon>Bacteria</taxon>
        <taxon>Bacillati</taxon>
        <taxon>Bacillota</taxon>
        <taxon>Bacilli</taxon>
        <taxon>Lactobacillales</taxon>
        <taxon>Lactobacillaceae</taxon>
        <taxon>Loigolactobacillus</taxon>
    </lineage>
</organism>
<evidence type="ECO:0000256" key="10">
    <source>
        <dbReference type="ARBA" id="ARBA00022573"/>
    </source>
</evidence>
<comment type="catalytic activity">
    <reaction evidence="1">
        <text>adenosylcob(III)inamide + ATP = adenosylcob(III)inamide phosphate + ADP + H(+)</text>
        <dbReference type="Rhea" id="RHEA:15769"/>
        <dbReference type="ChEBI" id="CHEBI:2480"/>
        <dbReference type="ChEBI" id="CHEBI:15378"/>
        <dbReference type="ChEBI" id="CHEBI:30616"/>
        <dbReference type="ChEBI" id="CHEBI:58502"/>
        <dbReference type="ChEBI" id="CHEBI:456216"/>
        <dbReference type="EC" id="2.7.1.156"/>
    </reaction>
</comment>
<comment type="pathway">
    <text evidence="6">Cofactor biosynthesis; adenosylcobalamin biosynthesis; adenosylcobalamin from cob(II)yrinate a,c-diamide: step 5/7.</text>
</comment>
<dbReference type="Proteomes" id="UP000051181">
    <property type="component" value="Unassembled WGS sequence"/>
</dbReference>
<evidence type="ECO:0000256" key="15">
    <source>
        <dbReference type="ARBA" id="ARBA00023134"/>
    </source>
</evidence>
<dbReference type="EMBL" id="AZCN01000004">
    <property type="protein sequence ID" value="KRK19017.1"/>
    <property type="molecule type" value="Genomic_DNA"/>
</dbReference>
<dbReference type="GO" id="GO:0005525">
    <property type="term" value="F:GTP binding"/>
    <property type="evidence" value="ECO:0007669"/>
    <property type="project" value="UniProtKB-KW"/>
</dbReference>
<dbReference type="eggNOG" id="COG2087">
    <property type="taxonomic scope" value="Bacteria"/>
</dbReference>
<dbReference type="CDD" id="cd00544">
    <property type="entry name" value="CobU"/>
    <property type="match status" value="1"/>
</dbReference>
<comment type="catalytic activity">
    <reaction evidence="2">
        <text>adenosylcob(III)inamide phosphate + GTP + H(+) = adenosylcob(III)inamide-GDP + diphosphate</text>
        <dbReference type="Rhea" id="RHEA:22712"/>
        <dbReference type="ChEBI" id="CHEBI:15378"/>
        <dbReference type="ChEBI" id="CHEBI:33019"/>
        <dbReference type="ChEBI" id="CHEBI:37565"/>
        <dbReference type="ChEBI" id="CHEBI:58502"/>
        <dbReference type="ChEBI" id="CHEBI:60487"/>
        <dbReference type="EC" id="2.7.7.62"/>
    </reaction>
</comment>
<dbReference type="PIRSF" id="PIRSF006135">
    <property type="entry name" value="CobU"/>
    <property type="match status" value="1"/>
</dbReference>
<evidence type="ECO:0000256" key="14">
    <source>
        <dbReference type="ARBA" id="ARBA00022840"/>
    </source>
</evidence>
<evidence type="ECO:0000256" key="8">
    <source>
        <dbReference type="ARBA" id="ARBA00012016"/>
    </source>
</evidence>
<evidence type="ECO:0000256" key="2">
    <source>
        <dbReference type="ARBA" id="ARBA00000711"/>
    </source>
</evidence>
<dbReference type="Pfam" id="PF02283">
    <property type="entry name" value="CobU"/>
    <property type="match status" value="1"/>
</dbReference>
<keyword evidence="10" id="KW-0169">Cobalamin biosynthesis</keyword>
<comment type="similarity">
    <text evidence="7">Belongs to the CobU/CobP family.</text>
</comment>
<evidence type="ECO:0000256" key="3">
    <source>
        <dbReference type="ARBA" id="ARBA00001522"/>
    </source>
</evidence>
<reference evidence="20 21" key="1">
    <citation type="journal article" date="2015" name="Genome Announc.">
        <title>Expanding the biotechnology potential of lactobacilli through comparative genomics of 213 strains and associated genera.</title>
        <authorList>
            <person name="Sun Z."/>
            <person name="Harris H.M."/>
            <person name="McCann A."/>
            <person name="Guo C."/>
            <person name="Argimon S."/>
            <person name="Zhang W."/>
            <person name="Yang X."/>
            <person name="Jeffery I.B."/>
            <person name="Cooney J.C."/>
            <person name="Kagawa T.F."/>
            <person name="Liu W."/>
            <person name="Song Y."/>
            <person name="Salvetti E."/>
            <person name="Wrobel A."/>
            <person name="Rasinkangas P."/>
            <person name="Parkhill J."/>
            <person name="Rea M.C."/>
            <person name="O'Sullivan O."/>
            <person name="Ritari J."/>
            <person name="Douillard F.P."/>
            <person name="Paul Ross R."/>
            <person name="Yang R."/>
            <person name="Briner A.E."/>
            <person name="Felis G.E."/>
            <person name="de Vos W.M."/>
            <person name="Barrangou R."/>
            <person name="Klaenhammer T.R."/>
            <person name="Caufield P.W."/>
            <person name="Cui Y."/>
            <person name="Zhang H."/>
            <person name="O'Toole P.W."/>
        </authorList>
    </citation>
    <scope>NUCLEOTIDE SEQUENCE [LARGE SCALE GENOMIC DNA]</scope>
    <source>
        <strain evidence="20 21">DSM 20001</strain>
    </source>
</reference>
<dbReference type="GO" id="GO:0005524">
    <property type="term" value="F:ATP binding"/>
    <property type="evidence" value="ECO:0007669"/>
    <property type="project" value="UniProtKB-KW"/>
</dbReference>
<comment type="catalytic activity">
    <reaction evidence="3">
        <text>adenosylcob(III)inamide + GTP = adenosylcob(III)inamide phosphate + GDP + H(+)</text>
        <dbReference type="Rhea" id="RHEA:15765"/>
        <dbReference type="ChEBI" id="CHEBI:2480"/>
        <dbReference type="ChEBI" id="CHEBI:15378"/>
        <dbReference type="ChEBI" id="CHEBI:37565"/>
        <dbReference type="ChEBI" id="CHEBI:58189"/>
        <dbReference type="ChEBI" id="CHEBI:58502"/>
        <dbReference type="EC" id="2.7.1.156"/>
    </reaction>
</comment>